<evidence type="ECO:0000256" key="3">
    <source>
        <dbReference type="ARBA" id="ARBA00022837"/>
    </source>
</evidence>
<keyword evidence="3" id="KW-0106">Calcium</keyword>
<dbReference type="OrthoDB" id="26525at2759"/>
<dbReference type="PANTHER" id="PTHR10891">
    <property type="entry name" value="EF-HAND CALCIUM-BINDING DOMAIN CONTAINING PROTEIN"/>
    <property type="match status" value="1"/>
</dbReference>
<keyword evidence="2" id="KW-0677">Repeat</keyword>
<keyword evidence="6" id="KW-1185">Reference proteome</keyword>
<evidence type="ECO:0000256" key="1">
    <source>
        <dbReference type="ARBA" id="ARBA00022723"/>
    </source>
</evidence>
<accession>A0A1R2C5F9</accession>
<dbReference type="SUPFAM" id="SSF47473">
    <property type="entry name" value="EF-hand"/>
    <property type="match status" value="1"/>
</dbReference>
<dbReference type="AlphaFoldDB" id="A0A1R2C5F9"/>
<dbReference type="Pfam" id="PF13202">
    <property type="entry name" value="EF-hand_5"/>
    <property type="match status" value="1"/>
</dbReference>
<dbReference type="EMBL" id="MPUH01000275">
    <property type="protein sequence ID" value="OMJ84262.1"/>
    <property type="molecule type" value="Genomic_DNA"/>
</dbReference>
<dbReference type="InterPro" id="IPR011992">
    <property type="entry name" value="EF-hand-dom_pair"/>
</dbReference>
<dbReference type="InterPro" id="IPR018247">
    <property type="entry name" value="EF_Hand_1_Ca_BS"/>
</dbReference>
<feature type="domain" description="EF-hand" evidence="4">
    <location>
        <begin position="368"/>
        <end position="395"/>
    </location>
</feature>
<keyword evidence="1" id="KW-0479">Metal-binding</keyword>
<dbReference type="Proteomes" id="UP000187209">
    <property type="component" value="Unassembled WGS sequence"/>
</dbReference>
<dbReference type="InterPro" id="IPR002048">
    <property type="entry name" value="EF_hand_dom"/>
</dbReference>
<protein>
    <recommendedName>
        <fullName evidence="4">EF-hand domain-containing protein</fullName>
    </recommendedName>
</protein>
<dbReference type="PROSITE" id="PS00018">
    <property type="entry name" value="EF_HAND_1"/>
    <property type="match status" value="3"/>
</dbReference>
<dbReference type="Pfam" id="PF13499">
    <property type="entry name" value="EF-hand_7"/>
    <property type="match status" value="1"/>
</dbReference>
<dbReference type="GO" id="GO:0005509">
    <property type="term" value="F:calcium ion binding"/>
    <property type="evidence" value="ECO:0007669"/>
    <property type="project" value="InterPro"/>
</dbReference>
<evidence type="ECO:0000259" key="4">
    <source>
        <dbReference type="PROSITE" id="PS50222"/>
    </source>
</evidence>
<gene>
    <name evidence="5" type="ORF">SteCoe_14685</name>
</gene>
<evidence type="ECO:0000313" key="6">
    <source>
        <dbReference type="Proteomes" id="UP000187209"/>
    </source>
</evidence>
<evidence type="ECO:0000256" key="2">
    <source>
        <dbReference type="ARBA" id="ARBA00022737"/>
    </source>
</evidence>
<comment type="caution">
    <text evidence="5">The sequence shown here is derived from an EMBL/GenBank/DDBJ whole genome shotgun (WGS) entry which is preliminary data.</text>
</comment>
<organism evidence="5 6">
    <name type="scientific">Stentor coeruleus</name>
    <dbReference type="NCBI Taxonomy" id="5963"/>
    <lineage>
        <taxon>Eukaryota</taxon>
        <taxon>Sar</taxon>
        <taxon>Alveolata</taxon>
        <taxon>Ciliophora</taxon>
        <taxon>Postciliodesmatophora</taxon>
        <taxon>Heterotrichea</taxon>
        <taxon>Heterotrichida</taxon>
        <taxon>Stentoridae</taxon>
        <taxon>Stentor</taxon>
    </lineage>
</organism>
<sequence length="584" mass="67374">MCYRKPRLHQTGKSNADVRTISSSPLSVRISIQERSFVQTSTSFIKQINEDPRDLSIQKYKTWNKKLKKLTNEKDTINLDPNRRMKENPPDFANVKAKVQMLRSQQDFQIPTNNTLQQELEEFVKNQSISLKSQFIKADKSKSGILSFQEFKKVLEDINSPYEILSNSQALYNELGGDSKGINYKEVVNKIYPKNFKLPQIDIVEKQENIVSLIDKRTAPLNQLENIYNNARKVRQFLKNTYKTPEALITELKSLPANDHISLSQLESFVINKLNEIKTQKVSRKEMDGFLASYDYNKDQATSISEVVKYIFMDDILAANHLHHKKRAIPPLRDTGKIESQDTNRIKKLLLDIENKMFTQGPNQSLGVFKCFDKDADGYLTIEDIEQGLNLAQIPHSSDDTLKIMRFLDENGNGFVTFSEFSKVIQPNILTVNREKLGESLEKHMNISQPSTEYHIYQQSRLPILSSATQEFMLKHNTRYSSSPPYKDTFVNFTPRVDCAMYMDDNNRLSAKKFEPISVSQEDKNKLRKSAEAKMVYLQKTREINENRIQEMDAKQMVLEIQKIAKSANVKSLYEAKCKAGLMN</sequence>
<dbReference type="SMART" id="SM00054">
    <property type="entry name" value="EFh"/>
    <property type="match status" value="3"/>
</dbReference>
<dbReference type="InterPro" id="IPR039647">
    <property type="entry name" value="EF_hand_pair_protein_CML-like"/>
</dbReference>
<feature type="domain" description="EF-hand" evidence="4">
    <location>
        <begin position="396"/>
        <end position="431"/>
    </location>
</feature>
<name>A0A1R2C5F9_9CILI</name>
<dbReference type="PROSITE" id="PS50222">
    <property type="entry name" value="EF_HAND_2"/>
    <property type="match status" value="3"/>
</dbReference>
<evidence type="ECO:0000313" key="5">
    <source>
        <dbReference type="EMBL" id="OMJ84262.1"/>
    </source>
</evidence>
<feature type="domain" description="EF-hand" evidence="4">
    <location>
        <begin position="126"/>
        <end position="161"/>
    </location>
</feature>
<reference evidence="5 6" key="1">
    <citation type="submission" date="2016-11" db="EMBL/GenBank/DDBJ databases">
        <title>The macronuclear genome of Stentor coeruleus: a giant cell with tiny introns.</title>
        <authorList>
            <person name="Slabodnick M."/>
            <person name="Ruby J.G."/>
            <person name="Reiff S.B."/>
            <person name="Swart E.C."/>
            <person name="Gosai S."/>
            <person name="Prabakaran S."/>
            <person name="Witkowska E."/>
            <person name="Larue G.E."/>
            <person name="Fisher S."/>
            <person name="Freeman R.M."/>
            <person name="Gunawardena J."/>
            <person name="Chu W."/>
            <person name="Stover N.A."/>
            <person name="Gregory B.D."/>
            <person name="Nowacki M."/>
            <person name="Derisi J."/>
            <person name="Roy S.W."/>
            <person name="Marshall W.F."/>
            <person name="Sood P."/>
        </authorList>
    </citation>
    <scope>NUCLEOTIDE SEQUENCE [LARGE SCALE GENOMIC DNA]</scope>
    <source>
        <strain evidence="5">WM001</strain>
    </source>
</reference>
<dbReference type="CDD" id="cd00051">
    <property type="entry name" value="EFh"/>
    <property type="match status" value="1"/>
</dbReference>
<proteinExistence type="predicted"/>
<dbReference type="Gene3D" id="1.10.238.10">
    <property type="entry name" value="EF-hand"/>
    <property type="match status" value="2"/>
</dbReference>